<feature type="domain" description="EamA" evidence="7">
    <location>
        <begin position="158"/>
        <end position="288"/>
    </location>
</feature>
<dbReference type="InterPro" id="IPR000620">
    <property type="entry name" value="EamA_dom"/>
</dbReference>
<evidence type="ECO:0000259" key="7">
    <source>
        <dbReference type="Pfam" id="PF00892"/>
    </source>
</evidence>
<evidence type="ECO:0000256" key="1">
    <source>
        <dbReference type="ARBA" id="ARBA00004141"/>
    </source>
</evidence>
<dbReference type="AlphaFoldDB" id="A0A0G9MSH1"/>
<reference evidence="8 9" key="1">
    <citation type="submission" date="2015-04" db="EMBL/GenBank/DDBJ databases">
        <title>The draft genome sequence of Erythrobacr gangjinensis K7-2.</title>
        <authorList>
            <person name="Zhuang L."/>
            <person name="Liu Y."/>
            <person name="Shao Z."/>
        </authorList>
    </citation>
    <scope>NUCLEOTIDE SEQUENCE [LARGE SCALE GENOMIC DNA]</scope>
    <source>
        <strain evidence="8 9">K7-2</strain>
    </source>
</reference>
<feature type="transmembrane region" description="Helical" evidence="6">
    <location>
        <begin position="246"/>
        <end position="265"/>
    </location>
</feature>
<feature type="domain" description="EamA" evidence="7">
    <location>
        <begin position="21"/>
        <end position="147"/>
    </location>
</feature>
<feature type="transmembrane region" description="Helical" evidence="6">
    <location>
        <begin position="131"/>
        <end position="148"/>
    </location>
</feature>
<comment type="similarity">
    <text evidence="2">Belongs to the drug/metabolite transporter (DMT) superfamily. 10 TMS drug/metabolite exporter (DME) (TC 2.A.7.3) family.</text>
</comment>
<organism evidence="8 9">
    <name type="scientific">Aurantiacibacter gangjinensis</name>
    <dbReference type="NCBI Taxonomy" id="502682"/>
    <lineage>
        <taxon>Bacteria</taxon>
        <taxon>Pseudomonadati</taxon>
        <taxon>Pseudomonadota</taxon>
        <taxon>Alphaproteobacteria</taxon>
        <taxon>Sphingomonadales</taxon>
        <taxon>Erythrobacteraceae</taxon>
        <taxon>Aurantiacibacter</taxon>
    </lineage>
</organism>
<evidence type="ECO:0000256" key="2">
    <source>
        <dbReference type="ARBA" id="ARBA00009853"/>
    </source>
</evidence>
<feature type="transmembrane region" description="Helical" evidence="6">
    <location>
        <begin position="49"/>
        <end position="69"/>
    </location>
</feature>
<evidence type="ECO:0000256" key="6">
    <source>
        <dbReference type="SAM" id="Phobius"/>
    </source>
</evidence>
<keyword evidence="5 6" id="KW-0472">Membrane</keyword>
<feature type="transmembrane region" description="Helical" evidence="6">
    <location>
        <begin position="106"/>
        <end position="124"/>
    </location>
</feature>
<dbReference type="PANTHER" id="PTHR22911:SF6">
    <property type="entry name" value="SOLUTE CARRIER FAMILY 35 MEMBER G1"/>
    <property type="match status" value="1"/>
</dbReference>
<dbReference type="RefSeq" id="WP_047006564.1">
    <property type="nucleotide sequence ID" value="NZ_CP018097.1"/>
</dbReference>
<evidence type="ECO:0000313" key="9">
    <source>
        <dbReference type="Proteomes" id="UP000053070"/>
    </source>
</evidence>
<dbReference type="EMBL" id="LBHC01000001">
    <property type="protein sequence ID" value="KLE33681.1"/>
    <property type="molecule type" value="Genomic_DNA"/>
</dbReference>
<comment type="caution">
    <text evidence="8">The sequence shown here is derived from an EMBL/GenBank/DDBJ whole genome shotgun (WGS) entry which is preliminary data.</text>
</comment>
<proteinExistence type="inferred from homology"/>
<dbReference type="InterPro" id="IPR037185">
    <property type="entry name" value="EmrE-like"/>
</dbReference>
<accession>A0A0G9MSH1</accession>
<comment type="subcellular location">
    <subcellularLocation>
        <location evidence="1">Membrane</location>
        <topology evidence="1">Multi-pass membrane protein</topology>
    </subcellularLocation>
</comment>
<keyword evidence="4 6" id="KW-1133">Transmembrane helix</keyword>
<keyword evidence="3 6" id="KW-0812">Transmembrane</keyword>
<dbReference type="Proteomes" id="UP000053070">
    <property type="component" value="Unassembled WGS sequence"/>
</dbReference>
<evidence type="ECO:0000256" key="4">
    <source>
        <dbReference type="ARBA" id="ARBA00022989"/>
    </source>
</evidence>
<dbReference type="PANTHER" id="PTHR22911">
    <property type="entry name" value="ACYL-MALONYL CONDENSING ENZYME-RELATED"/>
    <property type="match status" value="1"/>
</dbReference>
<feature type="transmembrane region" description="Helical" evidence="6">
    <location>
        <begin position="215"/>
        <end position="234"/>
    </location>
</feature>
<evidence type="ECO:0000256" key="3">
    <source>
        <dbReference type="ARBA" id="ARBA00022692"/>
    </source>
</evidence>
<feature type="transmembrane region" description="Helical" evidence="6">
    <location>
        <begin position="154"/>
        <end position="175"/>
    </location>
</feature>
<dbReference type="PATRIC" id="fig|502682.8.peg.919"/>
<name>A0A0G9MSH1_9SPHN</name>
<dbReference type="GO" id="GO:0016020">
    <property type="term" value="C:membrane"/>
    <property type="evidence" value="ECO:0007669"/>
    <property type="project" value="UniProtKB-SubCell"/>
</dbReference>
<feature type="transmembrane region" description="Helical" evidence="6">
    <location>
        <begin position="81"/>
        <end position="100"/>
    </location>
</feature>
<dbReference type="STRING" id="502682.BMF35_a2324"/>
<gene>
    <name evidence="8" type="ORF">AAW01_04500</name>
</gene>
<feature type="transmembrane region" description="Helical" evidence="6">
    <location>
        <begin position="14"/>
        <end position="37"/>
    </location>
</feature>
<feature type="transmembrane region" description="Helical" evidence="6">
    <location>
        <begin position="187"/>
        <end position="209"/>
    </location>
</feature>
<dbReference type="Pfam" id="PF00892">
    <property type="entry name" value="EamA"/>
    <property type="match status" value="2"/>
</dbReference>
<sequence length="308" mass="32869">MTPPSSQTKADRPLLALAFRLGGIAGFALMAALIKLAAESGVHIVELIFWRQLVSLPILLGWALLTDGLMQLATKRPKAHAVRAAYGIVGMVLNFGGVILLPLAEATTLGFTAPIFAVLLSIVLLKESVGIWRWSAVIAGFIGIVIIAQPGSGAIPLTGALVALGGAFMIALISIQIRDLSRTDSPLVIVFWFSLATVVTLLVPVLVLFEPHSTREWLLLLGIGLAGTVGQVLITMALRFGQVSSVIMMDYSSIIWATLYGWLFFAMLPTSALWIGAPVVILSGLVITWRERVVAGRLPVERQGRAGT</sequence>
<keyword evidence="9" id="KW-1185">Reference proteome</keyword>
<evidence type="ECO:0000256" key="5">
    <source>
        <dbReference type="ARBA" id="ARBA00023136"/>
    </source>
</evidence>
<protein>
    <recommendedName>
        <fullName evidence="7">EamA domain-containing protein</fullName>
    </recommendedName>
</protein>
<dbReference type="SUPFAM" id="SSF103481">
    <property type="entry name" value="Multidrug resistance efflux transporter EmrE"/>
    <property type="match status" value="2"/>
</dbReference>
<evidence type="ECO:0000313" key="8">
    <source>
        <dbReference type="EMBL" id="KLE33681.1"/>
    </source>
</evidence>